<feature type="region of interest" description="Disordered" evidence="1">
    <location>
        <begin position="1"/>
        <end position="24"/>
    </location>
</feature>
<evidence type="ECO:0008006" key="3">
    <source>
        <dbReference type="Google" id="ProtNLM"/>
    </source>
</evidence>
<evidence type="ECO:0000256" key="1">
    <source>
        <dbReference type="SAM" id="MobiDB-lite"/>
    </source>
</evidence>
<reference evidence="2" key="1">
    <citation type="journal article" date="2014" name="Front. Microbiol.">
        <title>High frequency of phylogenetically diverse reductive dehalogenase-homologous genes in deep subseafloor sedimentary metagenomes.</title>
        <authorList>
            <person name="Kawai M."/>
            <person name="Futagami T."/>
            <person name="Toyoda A."/>
            <person name="Takaki Y."/>
            <person name="Nishi S."/>
            <person name="Hori S."/>
            <person name="Arai W."/>
            <person name="Tsubouchi T."/>
            <person name="Morono Y."/>
            <person name="Uchiyama I."/>
            <person name="Ito T."/>
            <person name="Fujiyama A."/>
            <person name="Inagaki F."/>
            <person name="Takami H."/>
        </authorList>
    </citation>
    <scope>NUCLEOTIDE SEQUENCE</scope>
    <source>
        <strain evidence="2">Expedition CK06-06</strain>
    </source>
</reference>
<proteinExistence type="predicted"/>
<dbReference type="InterPro" id="IPR011335">
    <property type="entry name" value="Restrct_endonuc-II-like"/>
</dbReference>
<name>X0SND3_9ZZZZ</name>
<protein>
    <recommendedName>
        <fullName evidence="3">Restriction endonuclease type IV Mrr domain-containing protein</fullName>
    </recommendedName>
</protein>
<organism evidence="2">
    <name type="scientific">marine sediment metagenome</name>
    <dbReference type="NCBI Taxonomy" id="412755"/>
    <lineage>
        <taxon>unclassified sequences</taxon>
        <taxon>metagenomes</taxon>
        <taxon>ecological metagenomes</taxon>
    </lineage>
</organism>
<dbReference type="InterPro" id="IPR011856">
    <property type="entry name" value="tRNA_endonuc-like_dom_sf"/>
</dbReference>
<dbReference type="SUPFAM" id="SSF52980">
    <property type="entry name" value="Restriction endonuclease-like"/>
    <property type="match status" value="1"/>
</dbReference>
<dbReference type="AlphaFoldDB" id="X0SND3"/>
<sequence>MKKARETGRAGKKNVPRVTKETATEKGAAFEKKVARWAKRHFDAAGYEIGTRFKGKTATLPFPIDIVFWLKDGRVLWIECKARKASIKRRDIWNLWQSAIDVKKAVPSFTLAGLSQEQRKMNWSYLIFVSTSRFDPDALKFAKEYNIGCYEYDGKTFQVKNKLS</sequence>
<dbReference type="GO" id="GO:0003676">
    <property type="term" value="F:nucleic acid binding"/>
    <property type="evidence" value="ECO:0007669"/>
    <property type="project" value="InterPro"/>
</dbReference>
<dbReference type="EMBL" id="BARS01003419">
    <property type="protein sequence ID" value="GAF82554.1"/>
    <property type="molecule type" value="Genomic_DNA"/>
</dbReference>
<dbReference type="Gene3D" id="3.40.1350.10">
    <property type="match status" value="1"/>
</dbReference>
<accession>X0SND3</accession>
<evidence type="ECO:0000313" key="2">
    <source>
        <dbReference type="EMBL" id="GAF82554.1"/>
    </source>
</evidence>
<comment type="caution">
    <text evidence="2">The sequence shown here is derived from an EMBL/GenBank/DDBJ whole genome shotgun (WGS) entry which is preliminary data.</text>
</comment>
<gene>
    <name evidence="2" type="ORF">S01H1_06625</name>
</gene>